<dbReference type="PANTHER" id="PTHR47102">
    <property type="entry name" value="PROTEIN BNI1"/>
    <property type="match status" value="1"/>
</dbReference>
<dbReference type="SMART" id="SM01139">
    <property type="entry name" value="Drf_FH3"/>
    <property type="match status" value="1"/>
</dbReference>
<dbReference type="GO" id="GO:0032153">
    <property type="term" value="C:cell division site"/>
    <property type="evidence" value="ECO:0007669"/>
    <property type="project" value="UniProtKB-ARBA"/>
</dbReference>
<evidence type="ECO:0000256" key="3">
    <source>
        <dbReference type="SAM" id="MobiDB-lite"/>
    </source>
</evidence>
<dbReference type="PANTHER" id="PTHR47102:SF2">
    <property type="entry name" value="PROTEIN BNI1"/>
    <property type="match status" value="1"/>
</dbReference>
<keyword evidence="2" id="KW-0175">Coiled coil</keyword>
<feature type="region of interest" description="Disordered" evidence="3">
    <location>
        <begin position="1"/>
        <end position="68"/>
    </location>
</feature>
<organism evidence="5 6">
    <name type="scientific">Rhizopus azygosporus</name>
    <name type="common">Rhizopus microsporus var. azygosporus</name>
    <dbReference type="NCBI Taxonomy" id="86630"/>
    <lineage>
        <taxon>Eukaryota</taxon>
        <taxon>Fungi</taxon>
        <taxon>Fungi incertae sedis</taxon>
        <taxon>Mucoromycota</taxon>
        <taxon>Mucoromycotina</taxon>
        <taxon>Mucoromycetes</taxon>
        <taxon>Mucorales</taxon>
        <taxon>Mucorineae</taxon>
        <taxon>Rhizopodaceae</taxon>
        <taxon>Rhizopus</taxon>
    </lineage>
</organism>
<evidence type="ECO:0000259" key="4">
    <source>
        <dbReference type="PROSITE" id="PS51232"/>
    </source>
</evidence>
<feature type="domain" description="GBD/FH3" evidence="4">
    <location>
        <begin position="77"/>
        <end position="461"/>
    </location>
</feature>
<dbReference type="EMBL" id="PJQL01000404">
    <property type="protein sequence ID" value="RCH96079.1"/>
    <property type="molecule type" value="Genomic_DNA"/>
</dbReference>
<feature type="coiled-coil region" evidence="2">
    <location>
        <begin position="498"/>
        <end position="525"/>
    </location>
</feature>
<dbReference type="Pfam" id="PF06371">
    <property type="entry name" value="Drf_GBD"/>
    <property type="match status" value="1"/>
</dbReference>
<dbReference type="GO" id="GO:0015629">
    <property type="term" value="C:actin cytoskeleton"/>
    <property type="evidence" value="ECO:0007669"/>
    <property type="project" value="UniProtKB-ARBA"/>
</dbReference>
<sequence length="629" mass="70898">MDFISSIGNKRSNRKPSSRLRAASYARRSSITSVTNTPPLIISNKVPKKDLKPSKTVNSDKANESKKTETLTFNLSTTTEDQDSAEDLFTEVAKQLDLDEEQLASLSDEYIAASKRVISKKSSTSTLKSTGSATSKKTAPPNYVKILCKQRQKGITYELILEVSYYIRTSDSWLERFIQDGGMQVIAKELGIIHKKQNRTQTDHKIELEILKCLNTLMNKKSGIQEAFKHSRIIDNFCVSLLSPYIPARTQACESLTAFCFLPNGRSMVLHGMELLKQFGKDFGRFDAWLQALEKTLDGRGKMGSAVGASHDLKATGMVGAGDSQITHVLFINTLVRPDIVEDRKERLLVSQELEKAGVNEIFKKMEQLNHEHINLAIQKFREEIEVDAMQEDMETFFSMDPMSVLHSLLTLTQNTPSYDSLHHILCYLLKIQDNPEKSNYQFQLIEMLVQQVATDANNYSENASEFTVQSLIPKFSKEQYVEEEIYPRSPIGTITHNDGCEDLIRALEAKIEYLEKDLSLSRQTNAMLKIFFKSTEERYKSELLDTETKMRKLHDSVRSLTDNQTRTPVSRSPSRNSITTSKSPRISPSATSNNVSSSSTASKTPSPSPRRSEDNGQHSARASFSNQH</sequence>
<comment type="similarity">
    <text evidence="1">Belongs to the formin homology family. BNI1 subfamily.</text>
</comment>
<dbReference type="PROSITE" id="PS51232">
    <property type="entry name" value="GBD_FH3"/>
    <property type="match status" value="1"/>
</dbReference>
<proteinExistence type="inferred from homology"/>
<evidence type="ECO:0000313" key="6">
    <source>
        <dbReference type="Proteomes" id="UP000252139"/>
    </source>
</evidence>
<dbReference type="OrthoDB" id="1104827at2759"/>
<dbReference type="GO" id="GO:0031267">
    <property type="term" value="F:small GTPase binding"/>
    <property type="evidence" value="ECO:0007669"/>
    <property type="project" value="InterPro"/>
</dbReference>
<dbReference type="GO" id="GO:0003779">
    <property type="term" value="F:actin binding"/>
    <property type="evidence" value="ECO:0007669"/>
    <property type="project" value="InterPro"/>
</dbReference>
<feature type="compositionally biased region" description="Polar residues" evidence="3">
    <location>
        <begin position="618"/>
        <end position="629"/>
    </location>
</feature>
<dbReference type="AlphaFoldDB" id="A0A367K1Q7"/>
<dbReference type="GO" id="GO:0030036">
    <property type="term" value="P:actin cytoskeleton organization"/>
    <property type="evidence" value="ECO:0007669"/>
    <property type="project" value="InterPro"/>
</dbReference>
<dbReference type="InterPro" id="IPR051661">
    <property type="entry name" value="Actin_filament_regulator"/>
</dbReference>
<accession>A0A367K1Q7</accession>
<dbReference type="Proteomes" id="UP000252139">
    <property type="component" value="Unassembled WGS sequence"/>
</dbReference>
<dbReference type="SMART" id="SM01140">
    <property type="entry name" value="Drf_GBD"/>
    <property type="match status" value="1"/>
</dbReference>
<feature type="compositionally biased region" description="Low complexity" evidence="3">
    <location>
        <begin position="588"/>
        <end position="606"/>
    </location>
</feature>
<comment type="caution">
    <text evidence="5">The sequence shown here is derived from an EMBL/GenBank/DDBJ whole genome shotgun (WGS) entry which is preliminary data.</text>
</comment>
<dbReference type="InterPro" id="IPR010472">
    <property type="entry name" value="FH3_dom"/>
</dbReference>
<dbReference type="InterPro" id="IPR010473">
    <property type="entry name" value="GTPase-bd"/>
</dbReference>
<dbReference type="GO" id="GO:0051301">
    <property type="term" value="P:cell division"/>
    <property type="evidence" value="ECO:0007669"/>
    <property type="project" value="UniProtKB-ARBA"/>
</dbReference>
<dbReference type="SUPFAM" id="SSF48371">
    <property type="entry name" value="ARM repeat"/>
    <property type="match status" value="1"/>
</dbReference>
<feature type="compositionally biased region" description="Low complexity" evidence="3">
    <location>
        <begin position="19"/>
        <end position="30"/>
    </location>
</feature>
<feature type="region of interest" description="Disordered" evidence="3">
    <location>
        <begin position="555"/>
        <end position="629"/>
    </location>
</feature>
<feature type="compositionally biased region" description="Polar residues" evidence="3">
    <location>
        <begin position="559"/>
        <end position="587"/>
    </location>
</feature>
<dbReference type="InterPro" id="IPR011989">
    <property type="entry name" value="ARM-like"/>
</dbReference>
<dbReference type="Pfam" id="PF06367">
    <property type="entry name" value="Drf_FH3"/>
    <property type="match status" value="1"/>
</dbReference>
<evidence type="ECO:0000256" key="2">
    <source>
        <dbReference type="SAM" id="Coils"/>
    </source>
</evidence>
<dbReference type="STRING" id="86630.A0A367K1Q7"/>
<feature type="non-terminal residue" evidence="5">
    <location>
        <position position="629"/>
    </location>
</feature>
<dbReference type="InterPro" id="IPR014768">
    <property type="entry name" value="GBD/FH3_dom"/>
</dbReference>
<dbReference type="Gene3D" id="1.25.10.10">
    <property type="entry name" value="Leucine-rich Repeat Variant"/>
    <property type="match status" value="1"/>
</dbReference>
<keyword evidence="6" id="KW-1185">Reference proteome</keyword>
<dbReference type="GO" id="GO:0005938">
    <property type="term" value="C:cell cortex"/>
    <property type="evidence" value="ECO:0007669"/>
    <property type="project" value="UniProtKB-ARBA"/>
</dbReference>
<gene>
    <name evidence="5" type="ORF">CU097_014369</name>
</gene>
<feature type="compositionally biased region" description="Polar residues" evidence="3">
    <location>
        <begin position="1"/>
        <end position="10"/>
    </location>
</feature>
<dbReference type="InterPro" id="IPR016024">
    <property type="entry name" value="ARM-type_fold"/>
</dbReference>
<reference evidence="5 6" key="1">
    <citation type="journal article" date="2018" name="G3 (Bethesda)">
        <title>Phylogenetic and Phylogenomic Definition of Rhizopus Species.</title>
        <authorList>
            <person name="Gryganskyi A.P."/>
            <person name="Golan J."/>
            <person name="Dolatabadi S."/>
            <person name="Mondo S."/>
            <person name="Robb S."/>
            <person name="Idnurm A."/>
            <person name="Muszewska A."/>
            <person name="Steczkiewicz K."/>
            <person name="Masonjones S."/>
            <person name="Liao H.L."/>
            <person name="Gajdeczka M.T."/>
            <person name="Anike F."/>
            <person name="Vuek A."/>
            <person name="Anishchenko I.M."/>
            <person name="Voigt K."/>
            <person name="de Hoog G.S."/>
            <person name="Smith M.E."/>
            <person name="Heitman J."/>
            <person name="Vilgalys R."/>
            <person name="Stajich J.E."/>
        </authorList>
    </citation>
    <scope>NUCLEOTIDE SEQUENCE [LARGE SCALE GENOMIC DNA]</scope>
    <source>
        <strain evidence="5 6">CBS 357.93</strain>
    </source>
</reference>
<evidence type="ECO:0000256" key="1">
    <source>
        <dbReference type="ARBA" id="ARBA00037935"/>
    </source>
</evidence>
<evidence type="ECO:0000313" key="5">
    <source>
        <dbReference type="EMBL" id="RCH96079.1"/>
    </source>
</evidence>
<dbReference type="Gene3D" id="1.10.238.150">
    <property type="entry name" value="Formin, FH3 diaphanous domain"/>
    <property type="match status" value="1"/>
</dbReference>
<protein>
    <recommendedName>
        <fullName evidence="4">GBD/FH3 domain-containing protein</fullName>
    </recommendedName>
</protein>
<name>A0A367K1Q7_RHIAZ</name>